<feature type="domain" description="BAH" evidence="2">
    <location>
        <begin position="1077"/>
        <end position="1202"/>
    </location>
</feature>
<dbReference type="InterPro" id="IPR001025">
    <property type="entry name" value="BAH_dom"/>
</dbReference>
<evidence type="ECO:0000256" key="1">
    <source>
        <dbReference type="SAM" id="MobiDB-lite"/>
    </source>
</evidence>
<feature type="region of interest" description="Disordered" evidence="1">
    <location>
        <begin position="1275"/>
        <end position="1323"/>
    </location>
</feature>
<dbReference type="PANTHER" id="PTHR47073:SF2">
    <property type="entry name" value="PROTEIN ANTI-SILENCING 1"/>
    <property type="match status" value="1"/>
</dbReference>
<dbReference type="Pfam" id="PF01426">
    <property type="entry name" value="BAH"/>
    <property type="match status" value="1"/>
</dbReference>
<feature type="compositionally biased region" description="Basic and acidic residues" evidence="1">
    <location>
        <begin position="236"/>
        <end position="251"/>
    </location>
</feature>
<evidence type="ECO:0000313" key="4">
    <source>
        <dbReference type="Proteomes" id="UP000325315"/>
    </source>
</evidence>
<reference evidence="4" key="1">
    <citation type="journal article" date="2019" name="Plant Biotechnol. J.">
        <title>Genome sequencing of the Australian wild diploid species Gossypium australe highlights disease resistance and delayed gland morphogenesis.</title>
        <authorList>
            <person name="Cai Y."/>
            <person name="Cai X."/>
            <person name="Wang Q."/>
            <person name="Wang P."/>
            <person name="Zhang Y."/>
            <person name="Cai C."/>
            <person name="Xu Y."/>
            <person name="Wang K."/>
            <person name="Zhou Z."/>
            <person name="Wang C."/>
            <person name="Geng S."/>
            <person name="Li B."/>
            <person name="Dong Q."/>
            <person name="Hou Y."/>
            <person name="Wang H."/>
            <person name="Ai P."/>
            <person name="Liu Z."/>
            <person name="Yi F."/>
            <person name="Sun M."/>
            <person name="An G."/>
            <person name="Cheng J."/>
            <person name="Zhang Y."/>
            <person name="Shi Q."/>
            <person name="Xie Y."/>
            <person name="Shi X."/>
            <person name="Chang Y."/>
            <person name="Huang F."/>
            <person name="Chen Y."/>
            <person name="Hong S."/>
            <person name="Mi L."/>
            <person name="Sun Q."/>
            <person name="Zhang L."/>
            <person name="Zhou B."/>
            <person name="Peng R."/>
            <person name="Zhang X."/>
            <person name="Liu F."/>
        </authorList>
    </citation>
    <scope>NUCLEOTIDE SEQUENCE [LARGE SCALE GENOMIC DNA]</scope>
    <source>
        <strain evidence="4">cv. PA1801</strain>
    </source>
</reference>
<dbReference type="Proteomes" id="UP000325315">
    <property type="component" value="Unassembled WGS sequence"/>
</dbReference>
<dbReference type="InterPro" id="IPR043151">
    <property type="entry name" value="BAH_sf"/>
</dbReference>
<dbReference type="SUPFAM" id="SSF56219">
    <property type="entry name" value="DNase I-like"/>
    <property type="match status" value="1"/>
</dbReference>
<feature type="compositionally biased region" description="Basic and acidic residues" evidence="1">
    <location>
        <begin position="1276"/>
        <end position="1285"/>
    </location>
</feature>
<gene>
    <name evidence="3" type="ORF">EPI10_033511</name>
</gene>
<dbReference type="InterPro" id="IPR025836">
    <property type="entry name" value="Zn_knuckle_CX2CX4HX4C"/>
</dbReference>
<dbReference type="Pfam" id="PF14392">
    <property type="entry name" value="zf-CCHC_4"/>
    <property type="match status" value="1"/>
</dbReference>
<keyword evidence="4" id="KW-1185">Reference proteome</keyword>
<sequence>MEESTMSNKETMTDDIHELLEKLKFSEVEAIQDEAIIVKFGCLEDRSRILNLMPWLFDNCLFSIMPFEKDKDIDSYDFSISPFWLRIYNIPLEYMDRQIALDVGKAIGELVEIDWKDRNGGWTEFIRIKVKTNTSKPLMRIVKLMGREGVEITCVLKYERLPDFCHFCGLIGHTTKRCRNKVGVLESSVSSLQYGSWMRATIMIPNQERGTWHNGVEIVKTKTLSTEDREESNTYTREDSGQLVQEGKENECGSWRSAPPRAMNALSWNCRGVGNPSTVRELKQLLVANVPDIIFLCETNIHSNSFSPIRSICRMEGCMVVSSEGTSGGLALLWREGVKVTVQNYSKHHIDSLVSLDDGEAIRFTGFYGQADLNLRKQSWDMLRRVKSMEQEARDIITRIWSNEGSNFLDKLEMVREKLGPWQYCCYKRMKNKINDLEKKISRLMERPSCESSTNQLKSARGKLGHLYDVEEKYWTLRAQTLWLRKVWSYFNDLFKTTIASDGEVDLHFIPECITTSMNSGLNKEFTNEEILNAFKQMDPRKALGIDGLSGSFFKEHWPTVGNDVLSLVIYKIISKYRVKCNMTLTDVIVQKMSLNQEDHLSPCLFLFCMDIFSCMLINAQETNKIKGIRASKDGPRINHLFFADDALLFVRNRQSEVDAFSQILDSFEKMSGQSINLEKSMVYFSPNTPPQQRTTLGDLLKMKVVDKLDDYLGLPLHVGKQKSSAFQSILDRRASRINSWSKRLLSYGDKEIFIKSIIQSIPTYAFSMDLSRFNVVLLGRQVWHLINCKDTLCYKVLSAKYFPNDDVFHPKSMDKPSYTWQSIAKAASALHEGFGWNVGNGRSINIWLDNWGFEGLSGVSICLNKSRIHENNACELLNEKKDGWNKKRVTEIYGDDLGDQISKIPIIHNGPDDRCIWFHNPHGLSSSKSAYSWLILKHVGYGPHRIFWRLTWKLQTLSKICIFCWRVGHDLLPTYEKITNIRGEFNSTCQRCGDEKESLIHGHNGFVLGGRMGTVDIEIKIEWAELLALEEIEACCASMVEVDGIENLEFKWGKKRGTGGINTKVQFYESFTYDGLDYTLYDNVYIHKEGEPLPYLGKLIKIWETASRLKKVKVLWFFQPFEISNYLFVELAHPNEVFLASGEGVGLANINPLEAIAGKCNVVCISKDGRNPQPSDEDIQMADYVFYRTFDVGQRIILDKIDGKIAGIDVKFIFNQSGSLKPCSIHNFSVDEPASENAIETNGRVVMSKLNSSENQISEDDRQVEQKPVVAENGFNHKAEENSDVKASSVKPNLSLQQEDVPGVVSESGELAKTNDRSGDRTGLSLKIKANADSKLKNPSGGEIGCVNQVKSEEKLKSVKDTVELDERPHKKAKLDNSVKVSSDKETTKCATELCGTAKIPSKRLKIDDKFKKSTNCKSPAVPSNDGIKTGDKAMEVIRRPDSDRSKWFGELPWEESLRDAHEFGKLVLFQNLDPAYSSAEVEDIVWNAFNETCRAKMVQQTAYSSPHFGQAFAIFKSREVAEDVIKKLDERCLLLPNQRYVIIINK</sequence>
<dbReference type="Gene3D" id="2.30.30.490">
    <property type="match status" value="1"/>
</dbReference>
<evidence type="ECO:0000259" key="2">
    <source>
        <dbReference type="PROSITE" id="PS51038"/>
    </source>
</evidence>
<dbReference type="Gene3D" id="3.60.10.10">
    <property type="entry name" value="Endonuclease/exonuclease/phosphatase"/>
    <property type="match status" value="1"/>
</dbReference>
<dbReference type="InterPro" id="IPR026960">
    <property type="entry name" value="RVT-Znf"/>
</dbReference>
<dbReference type="PANTHER" id="PTHR47073">
    <property type="entry name" value="PROTEIN ANTI-SILENCING 1"/>
    <property type="match status" value="1"/>
</dbReference>
<dbReference type="FunFam" id="2.30.30.490:FF:000017">
    <property type="entry name" value="Bromo-adjacent homology (BAH) domain-containing protein"/>
    <property type="match status" value="1"/>
</dbReference>
<dbReference type="PROSITE" id="PS51038">
    <property type="entry name" value="BAH"/>
    <property type="match status" value="1"/>
</dbReference>
<accession>A0A5B6X756</accession>
<evidence type="ECO:0000313" key="3">
    <source>
        <dbReference type="EMBL" id="KAA3489970.1"/>
    </source>
</evidence>
<proteinExistence type="predicted"/>
<dbReference type="OrthoDB" id="1896853at2759"/>
<dbReference type="GO" id="GO:0003682">
    <property type="term" value="F:chromatin binding"/>
    <property type="evidence" value="ECO:0007669"/>
    <property type="project" value="InterPro"/>
</dbReference>
<dbReference type="EMBL" id="SMMG02000001">
    <property type="protein sequence ID" value="KAA3489970.1"/>
    <property type="molecule type" value="Genomic_DNA"/>
</dbReference>
<name>A0A5B6X756_9ROSI</name>
<dbReference type="GO" id="GO:0003824">
    <property type="term" value="F:catalytic activity"/>
    <property type="evidence" value="ECO:0007669"/>
    <property type="project" value="InterPro"/>
</dbReference>
<feature type="region of interest" description="Disordered" evidence="1">
    <location>
        <begin position="225"/>
        <end position="255"/>
    </location>
</feature>
<dbReference type="GO" id="GO:0003723">
    <property type="term" value="F:RNA binding"/>
    <property type="evidence" value="ECO:0007669"/>
    <property type="project" value="TreeGrafter"/>
</dbReference>
<dbReference type="Pfam" id="PF13966">
    <property type="entry name" value="zf-RVT"/>
    <property type="match status" value="1"/>
</dbReference>
<comment type="caution">
    <text evidence="3">The sequence shown here is derived from an EMBL/GenBank/DDBJ whole genome shotgun (WGS) entry which is preliminary data.</text>
</comment>
<organism evidence="3 4">
    <name type="scientific">Gossypium australe</name>
    <dbReference type="NCBI Taxonomy" id="47621"/>
    <lineage>
        <taxon>Eukaryota</taxon>
        <taxon>Viridiplantae</taxon>
        <taxon>Streptophyta</taxon>
        <taxon>Embryophyta</taxon>
        <taxon>Tracheophyta</taxon>
        <taxon>Spermatophyta</taxon>
        <taxon>Magnoliopsida</taxon>
        <taxon>eudicotyledons</taxon>
        <taxon>Gunneridae</taxon>
        <taxon>Pentapetalae</taxon>
        <taxon>rosids</taxon>
        <taxon>malvids</taxon>
        <taxon>Malvales</taxon>
        <taxon>Malvaceae</taxon>
        <taxon>Malvoideae</taxon>
        <taxon>Gossypium</taxon>
    </lineage>
</organism>
<protein>
    <submittedName>
        <fullName evidence="3">Protein winged eye</fullName>
    </submittedName>
</protein>
<dbReference type="SMART" id="SM00439">
    <property type="entry name" value="BAH"/>
    <property type="match status" value="1"/>
</dbReference>
<dbReference type="InterPro" id="IPR036691">
    <property type="entry name" value="Endo/exonu/phosph_ase_sf"/>
</dbReference>